<dbReference type="GO" id="GO:0008483">
    <property type="term" value="F:transaminase activity"/>
    <property type="evidence" value="ECO:0007669"/>
    <property type="project" value="TreeGrafter"/>
</dbReference>
<dbReference type="Gene3D" id="3.90.1150.10">
    <property type="entry name" value="Aspartate Aminotransferase, domain 1"/>
    <property type="match status" value="1"/>
</dbReference>
<dbReference type="GO" id="GO:0030170">
    <property type="term" value="F:pyridoxal phosphate binding"/>
    <property type="evidence" value="ECO:0007669"/>
    <property type="project" value="TreeGrafter"/>
</dbReference>
<accession>A0A0F9M4N7</accession>
<dbReference type="AlphaFoldDB" id="A0A0F9M4N7"/>
<gene>
    <name evidence="1" type="ORF">LCGC14_1135660</name>
</gene>
<dbReference type="SUPFAM" id="SSF53383">
    <property type="entry name" value="PLP-dependent transferases"/>
    <property type="match status" value="1"/>
</dbReference>
<evidence type="ECO:0008006" key="2">
    <source>
        <dbReference type="Google" id="ProtNLM"/>
    </source>
</evidence>
<dbReference type="PANTHER" id="PTHR30244:SF34">
    <property type="entry name" value="DTDP-4-AMINO-4,6-DIDEOXYGALACTOSE TRANSAMINASE"/>
    <property type="match status" value="1"/>
</dbReference>
<reference evidence="1" key="1">
    <citation type="journal article" date="2015" name="Nature">
        <title>Complex archaea that bridge the gap between prokaryotes and eukaryotes.</title>
        <authorList>
            <person name="Spang A."/>
            <person name="Saw J.H."/>
            <person name="Jorgensen S.L."/>
            <person name="Zaremba-Niedzwiedzka K."/>
            <person name="Martijn J."/>
            <person name="Lind A.E."/>
            <person name="van Eijk R."/>
            <person name="Schleper C."/>
            <person name="Guy L."/>
            <person name="Ettema T.J."/>
        </authorList>
    </citation>
    <scope>NUCLEOTIDE SEQUENCE</scope>
</reference>
<proteinExistence type="predicted"/>
<dbReference type="InterPro" id="IPR000653">
    <property type="entry name" value="DegT/StrS_aminotransferase"/>
</dbReference>
<name>A0A0F9M4N7_9ZZZZ</name>
<dbReference type="Pfam" id="PF01041">
    <property type="entry name" value="DegT_DnrJ_EryC1"/>
    <property type="match status" value="1"/>
</dbReference>
<organism evidence="1">
    <name type="scientific">marine sediment metagenome</name>
    <dbReference type="NCBI Taxonomy" id="412755"/>
    <lineage>
        <taxon>unclassified sequences</taxon>
        <taxon>metagenomes</taxon>
        <taxon>ecological metagenomes</taxon>
    </lineage>
</organism>
<dbReference type="Gene3D" id="3.40.640.10">
    <property type="entry name" value="Type I PLP-dependent aspartate aminotransferase-like (Major domain)"/>
    <property type="match status" value="1"/>
</dbReference>
<dbReference type="EMBL" id="LAZR01005351">
    <property type="protein sequence ID" value="KKN00654.1"/>
    <property type="molecule type" value="Genomic_DNA"/>
</dbReference>
<dbReference type="InterPro" id="IPR015421">
    <property type="entry name" value="PyrdxlP-dep_Trfase_major"/>
</dbReference>
<sequence>MIPLFKVYVPEGTAAKLEPVLSSGYIAEGVEVKNFEKALQVYLCNENVLTTNSCTSSLQIALRLSNVKAGDEVFTTSMTCIATNAPIATLSAIPVWVDVDPSHGMISPETLLKSIEKHPDIKVLIYVCWGGDLGPLQEIDTICKACGIKLIVDAAQAFGGRTNEFILGDGTYGDYTCFSFQAIKHITVGDGGAIAFRTNDDILRATKLKWFGPDRDGFRTANGEIDWTADVPEIGFKMHMNNIAGCIGRAQMDDDINARLFKYLVNDLRLTKALQGTLERSWKGATAAWVSTFLGDNSIGLLDFLKEKEIHASKMHVNNDIYSGFHADSVDLPGVEKFMDRHICLPCGWWVSDDNIQYIVESVKEFYA</sequence>
<dbReference type="PANTHER" id="PTHR30244">
    <property type="entry name" value="TRANSAMINASE"/>
    <property type="match status" value="1"/>
</dbReference>
<evidence type="ECO:0000313" key="1">
    <source>
        <dbReference type="EMBL" id="KKN00654.1"/>
    </source>
</evidence>
<dbReference type="PIRSF" id="PIRSF000390">
    <property type="entry name" value="PLP_StrS"/>
    <property type="match status" value="1"/>
</dbReference>
<protein>
    <recommendedName>
        <fullName evidence="2">Aminotransferase class V domain-containing protein</fullName>
    </recommendedName>
</protein>
<dbReference type="InterPro" id="IPR015422">
    <property type="entry name" value="PyrdxlP-dep_Trfase_small"/>
</dbReference>
<comment type="caution">
    <text evidence="1">The sequence shown here is derived from an EMBL/GenBank/DDBJ whole genome shotgun (WGS) entry which is preliminary data.</text>
</comment>
<dbReference type="GO" id="GO:0000271">
    <property type="term" value="P:polysaccharide biosynthetic process"/>
    <property type="evidence" value="ECO:0007669"/>
    <property type="project" value="TreeGrafter"/>
</dbReference>
<dbReference type="InterPro" id="IPR015424">
    <property type="entry name" value="PyrdxlP-dep_Trfase"/>
</dbReference>